<dbReference type="EMBL" id="JBHTIS010000407">
    <property type="protein sequence ID" value="MFD1045777.1"/>
    <property type="molecule type" value="Genomic_DNA"/>
</dbReference>
<reference evidence="5" key="1">
    <citation type="journal article" date="2019" name="Int. J. Syst. Evol. Microbiol.">
        <title>The Global Catalogue of Microorganisms (GCM) 10K type strain sequencing project: providing services to taxonomists for standard genome sequencing and annotation.</title>
        <authorList>
            <consortium name="The Broad Institute Genomics Platform"/>
            <consortium name="The Broad Institute Genome Sequencing Center for Infectious Disease"/>
            <person name="Wu L."/>
            <person name="Ma J."/>
        </authorList>
    </citation>
    <scope>NUCLEOTIDE SEQUENCE [LARGE SCALE GENOMIC DNA]</scope>
    <source>
        <strain evidence="5">JCM 31486</strain>
    </source>
</reference>
<accession>A0ABW3M659</accession>
<dbReference type="InterPro" id="IPR045851">
    <property type="entry name" value="AMP-bd_C_sf"/>
</dbReference>
<gene>
    <name evidence="4" type="ORF">ACFQ1S_09495</name>
</gene>
<evidence type="ECO:0000313" key="4">
    <source>
        <dbReference type="EMBL" id="MFD1045777.1"/>
    </source>
</evidence>
<evidence type="ECO:0000256" key="2">
    <source>
        <dbReference type="ARBA" id="ARBA00022598"/>
    </source>
</evidence>
<organism evidence="4 5">
    <name type="scientific">Kibdelosporangium lantanae</name>
    <dbReference type="NCBI Taxonomy" id="1497396"/>
    <lineage>
        <taxon>Bacteria</taxon>
        <taxon>Bacillati</taxon>
        <taxon>Actinomycetota</taxon>
        <taxon>Actinomycetes</taxon>
        <taxon>Pseudonocardiales</taxon>
        <taxon>Pseudonocardiaceae</taxon>
        <taxon>Kibdelosporangium</taxon>
    </lineage>
</organism>
<evidence type="ECO:0000259" key="3">
    <source>
        <dbReference type="Pfam" id="PF13193"/>
    </source>
</evidence>
<dbReference type="SUPFAM" id="SSF56801">
    <property type="entry name" value="Acetyl-CoA synthetase-like"/>
    <property type="match status" value="1"/>
</dbReference>
<keyword evidence="5" id="KW-1185">Reference proteome</keyword>
<proteinExistence type="inferred from homology"/>
<dbReference type="InterPro" id="IPR025110">
    <property type="entry name" value="AMP-bd_C"/>
</dbReference>
<name>A0ABW3M659_9PSEU</name>
<dbReference type="Pfam" id="PF13193">
    <property type="entry name" value="AMP-binding_C"/>
    <property type="match status" value="1"/>
</dbReference>
<protein>
    <recommendedName>
        <fullName evidence="3">AMP-binding enzyme C-terminal domain-containing protein</fullName>
    </recommendedName>
</protein>
<sequence length="196" mass="20694">GIRIADYYGIAETGPLTFNPDPVPGGGQGYPLPGVSLRFEGGTLLARSPSMGTRYLNYPGVLEERITESGHYRSNDQGLVTDQGELVLGDRADNSFSVGGKKLTAAEVEDLLVSYPDIDDCAAAMVTTASGRLFLGAVVVSATPVDAVAVRRYCLDRAASFKVPERIVQVPEIPRNGAGKTQRAAVARLLAQPTNG</sequence>
<dbReference type="Proteomes" id="UP001597045">
    <property type="component" value="Unassembled WGS sequence"/>
</dbReference>
<feature type="non-terminal residue" evidence="4">
    <location>
        <position position="1"/>
    </location>
</feature>
<dbReference type="PANTHER" id="PTHR43201">
    <property type="entry name" value="ACYL-COA SYNTHETASE"/>
    <property type="match status" value="1"/>
</dbReference>
<comment type="similarity">
    <text evidence="1">Belongs to the ATP-dependent AMP-binding enzyme family.</text>
</comment>
<dbReference type="Gene3D" id="3.40.50.12780">
    <property type="entry name" value="N-terminal domain of ligase-like"/>
    <property type="match status" value="1"/>
</dbReference>
<dbReference type="Gene3D" id="3.30.300.30">
    <property type="match status" value="1"/>
</dbReference>
<dbReference type="PANTHER" id="PTHR43201:SF5">
    <property type="entry name" value="MEDIUM-CHAIN ACYL-COA LIGASE ACSF2, MITOCHONDRIAL"/>
    <property type="match status" value="1"/>
</dbReference>
<dbReference type="InterPro" id="IPR042099">
    <property type="entry name" value="ANL_N_sf"/>
</dbReference>
<feature type="domain" description="AMP-binding enzyme C-terminal" evidence="3">
    <location>
        <begin position="107"/>
        <end position="180"/>
    </location>
</feature>
<evidence type="ECO:0000313" key="5">
    <source>
        <dbReference type="Proteomes" id="UP001597045"/>
    </source>
</evidence>
<evidence type="ECO:0000256" key="1">
    <source>
        <dbReference type="ARBA" id="ARBA00006432"/>
    </source>
</evidence>
<keyword evidence="2" id="KW-0436">Ligase</keyword>
<comment type="caution">
    <text evidence="4">The sequence shown here is derived from an EMBL/GenBank/DDBJ whole genome shotgun (WGS) entry which is preliminary data.</text>
</comment>